<dbReference type="AlphaFoldDB" id="A0A401GSV1"/>
<gene>
    <name evidence="2" type="ORF">SCP_0704820</name>
</gene>
<proteinExistence type="predicted"/>
<dbReference type="InParanoid" id="A0A401GSV1"/>
<sequence length="423" mass="45911">MSTTSLPSYIPPTFGRSPSYTAEPQAHEQRLALNGVRQRPSGDFIKYSRSGGFSLRLIEQPGGVILPVYGCGEAVEGTVELVKPESVASVEVKIEGTLRLKEIAEGGTTTRNLCVSSASWTKDTFEGSFPPSVPFSLTLPATFSDGRDEYPLPPTHEAHLSGVPGFRAAIDYMVSVTVQKDKSLLRLGNSTISTPFVYYPRSRPAVPLPTMFVMRQNPGDTSLVQVTEWQCYESVLTSKTQGGKDITAKLYVPALRVYCMAQSIPFHLIFASSAFSLAAFLPLGPTTALPADKQPTRIQILRQTTVDVRNTTVLGTKTDIWRVQAIGEGIFRHAGDGPNWIAYNGDIGLSPEVKIGGFKAGGFSIKDFLVLGVTPPDPSKAPFGELRQVVPIRLTTDPWDVSTGYPEPIILPEEACPEFQFPG</sequence>
<protein>
    <recommendedName>
        <fullName evidence="4">Arrestin-like N-terminal domain-containing protein</fullName>
    </recommendedName>
</protein>
<reference evidence="2 3" key="1">
    <citation type="journal article" date="2018" name="Sci. Rep.">
        <title>Genome sequence of the cauliflower mushroom Sparassis crispa (Hanabiratake) and its association with beneficial usage.</title>
        <authorList>
            <person name="Kiyama R."/>
            <person name="Furutani Y."/>
            <person name="Kawaguchi K."/>
            <person name="Nakanishi T."/>
        </authorList>
    </citation>
    <scope>NUCLEOTIDE SEQUENCE [LARGE SCALE GENOMIC DNA]</scope>
</reference>
<dbReference type="Proteomes" id="UP000287166">
    <property type="component" value="Unassembled WGS sequence"/>
</dbReference>
<evidence type="ECO:0008006" key="4">
    <source>
        <dbReference type="Google" id="ProtNLM"/>
    </source>
</evidence>
<comment type="caution">
    <text evidence="2">The sequence shown here is derived from an EMBL/GenBank/DDBJ whole genome shotgun (WGS) entry which is preliminary data.</text>
</comment>
<dbReference type="GeneID" id="38782212"/>
<organism evidence="2 3">
    <name type="scientific">Sparassis crispa</name>
    <dbReference type="NCBI Taxonomy" id="139825"/>
    <lineage>
        <taxon>Eukaryota</taxon>
        <taxon>Fungi</taxon>
        <taxon>Dikarya</taxon>
        <taxon>Basidiomycota</taxon>
        <taxon>Agaricomycotina</taxon>
        <taxon>Agaricomycetes</taxon>
        <taxon>Polyporales</taxon>
        <taxon>Sparassidaceae</taxon>
        <taxon>Sparassis</taxon>
    </lineage>
</organism>
<name>A0A401GSV1_9APHY</name>
<evidence type="ECO:0000313" key="2">
    <source>
        <dbReference type="EMBL" id="GBE85295.1"/>
    </source>
</evidence>
<dbReference type="OrthoDB" id="3242181at2759"/>
<dbReference type="RefSeq" id="XP_027616208.1">
    <property type="nucleotide sequence ID" value="XM_027760407.1"/>
</dbReference>
<dbReference type="STRING" id="139825.A0A401GSV1"/>
<evidence type="ECO:0000313" key="3">
    <source>
        <dbReference type="Proteomes" id="UP000287166"/>
    </source>
</evidence>
<accession>A0A401GSV1</accession>
<evidence type="ECO:0000256" key="1">
    <source>
        <dbReference type="SAM" id="MobiDB-lite"/>
    </source>
</evidence>
<keyword evidence="3" id="KW-1185">Reference proteome</keyword>
<feature type="region of interest" description="Disordered" evidence="1">
    <location>
        <begin position="1"/>
        <end position="21"/>
    </location>
</feature>
<dbReference type="EMBL" id="BFAD01000007">
    <property type="protein sequence ID" value="GBE85295.1"/>
    <property type="molecule type" value="Genomic_DNA"/>
</dbReference>